<evidence type="ECO:0000313" key="9">
    <source>
        <dbReference type="EMBL" id="BAV95063.1"/>
    </source>
</evidence>
<protein>
    <submittedName>
        <fullName evidence="9">Lipoprotein releasing system transmembrane protein lolC</fullName>
    </submittedName>
</protein>
<feature type="transmembrane region" description="Helical" evidence="7">
    <location>
        <begin position="330"/>
        <end position="352"/>
    </location>
</feature>
<evidence type="ECO:0000256" key="4">
    <source>
        <dbReference type="ARBA" id="ARBA00022692"/>
    </source>
</evidence>
<dbReference type="KEGG" id="ise:JBKA6_1050"/>
<evidence type="ECO:0000313" key="10">
    <source>
        <dbReference type="Proteomes" id="UP000243197"/>
    </source>
</evidence>
<dbReference type="Proteomes" id="UP000243197">
    <property type="component" value="Chromosome"/>
</dbReference>
<dbReference type="GO" id="GO:0098797">
    <property type="term" value="C:plasma membrane protein complex"/>
    <property type="evidence" value="ECO:0007669"/>
    <property type="project" value="TreeGrafter"/>
</dbReference>
<dbReference type="PANTHER" id="PTHR30489:SF0">
    <property type="entry name" value="LIPOPROTEIN-RELEASING SYSTEM TRANSMEMBRANE PROTEIN LOLE"/>
    <property type="match status" value="1"/>
</dbReference>
<evidence type="ECO:0000259" key="8">
    <source>
        <dbReference type="Pfam" id="PF02687"/>
    </source>
</evidence>
<feature type="transmembrane region" description="Helical" evidence="7">
    <location>
        <begin position="233"/>
        <end position="260"/>
    </location>
</feature>
<dbReference type="InterPro" id="IPR003838">
    <property type="entry name" value="ABC3_permease_C"/>
</dbReference>
<keyword evidence="10" id="KW-1185">Reference proteome</keyword>
<evidence type="ECO:0000256" key="5">
    <source>
        <dbReference type="ARBA" id="ARBA00022989"/>
    </source>
</evidence>
<keyword evidence="4 7" id="KW-0812">Transmembrane</keyword>
<sequence length="362" mass="42218">MILSVYSGLEKYSIDIQNNITPDIIITSNTDKFFTLDSIQEQEIKGIKEILYHSKTLVEKAFFTYREKKSIAYLKGVDNNYTNINRLDTLLYKGRYFKYDRKEAIVGSVLSRKMDMSIDGNNYLNVYVPKKGKSVNVLENYFSSNIVNVSGVFLAERDFDSKYVILPIDIVRQILQLDEEYYSGVEFKLRDDQEIDIPSLKSRIHHIVGENFDIKTKREQNEFIYKIINMESFVSYFMLTLILIISMFGVIGSLSILIVEKKEHMRVLFNLGLELRDIKKIFIYEGLIILSVGFVFGTIICFIMCFLQDYYGLITLGKMSSVAYPVNWKWNNFIIVLFTVYIIGYITSYLTVNRMKMMSNTI</sequence>
<feature type="domain" description="ABC3 transporter permease C-terminal" evidence="8">
    <location>
        <begin position="237"/>
        <end position="355"/>
    </location>
</feature>
<comment type="similarity">
    <text evidence="2">Belongs to the ABC-4 integral membrane protein family. LolC/E subfamily.</text>
</comment>
<gene>
    <name evidence="9" type="ORF">JBKA6_1050</name>
</gene>
<dbReference type="GO" id="GO:0044874">
    <property type="term" value="P:lipoprotein localization to outer membrane"/>
    <property type="evidence" value="ECO:0007669"/>
    <property type="project" value="TreeGrafter"/>
</dbReference>
<comment type="subcellular location">
    <subcellularLocation>
        <location evidence="1">Cell membrane</location>
        <topology evidence="1">Multi-pass membrane protein</topology>
    </subcellularLocation>
</comment>
<dbReference type="InterPro" id="IPR051447">
    <property type="entry name" value="Lipoprotein-release_system"/>
</dbReference>
<keyword evidence="3" id="KW-1003">Cell membrane</keyword>
<evidence type="ECO:0000256" key="2">
    <source>
        <dbReference type="ARBA" id="ARBA00005236"/>
    </source>
</evidence>
<evidence type="ECO:0000256" key="3">
    <source>
        <dbReference type="ARBA" id="ARBA00022475"/>
    </source>
</evidence>
<keyword evidence="6 7" id="KW-0472">Membrane</keyword>
<organism evidence="9 10">
    <name type="scientific">Ichthyobacterium seriolicida</name>
    <dbReference type="NCBI Taxonomy" id="242600"/>
    <lineage>
        <taxon>Bacteria</taxon>
        <taxon>Pseudomonadati</taxon>
        <taxon>Bacteroidota</taxon>
        <taxon>Flavobacteriia</taxon>
        <taxon>Flavobacteriales</taxon>
        <taxon>Ichthyobacteriaceae</taxon>
        <taxon>Ichthyobacterium</taxon>
    </lineage>
</organism>
<feature type="transmembrane region" description="Helical" evidence="7">
    <location>
        <begin position="281"/>
        <end position="310"/>
    </location>
</feature>
<accession>A0A1J1DYS0</accession>
<dbReference type="AlphaFoldDB" id="A0A1J1DYS0"/>
<proteinExistence type="inferred from homology"/>
<dbReference type="PANTHER" id="PTHR30489">
    <property type="entry name" value="LIPOPROTEIN-RELEASING SYSTEM TRANSMEMBRANE PROTEIN LOLE"/>
    <property type="match status" value="1"/>
</dbReference>
<dbReference type="EMBL" id="AP014564">
    <property type="protein sequence ID" value="BAV95063.1"/>
    <property type="molecule type" value="Genomic_DNA"/>
</dbReference>
<evidence type="ECO:0000256" key="6">
    <source>
        <dbReference type="ARBA" id="ARBA00023136"/>
    </source>
</evidence>
<keyword evidence="9" id="KW-0449">Lipoprotein</keyword>
<reference evidence="9 10" key="1">
    <citation type="submission" date="2014-03" db="EMBL/GenBank/DDBJ databases">
        <title>complete genome sequence of Flavobacteriaceae bacterium JBKA-6.</title>
        <authorList>
            <person name="Takano T."/>
            <person name="Nakamura Y."/>
            <person name="Takuma S."/>
            <person name="Yasuike M."/>
            <person name="Matsuyama T."/>
            <person name="Sakai T."/>
            <person name="Fujiwara A."/>
            <person name="Kimoto K."/>
            <person name="Fukuda Y."/>
            <person name="Kondo H."/>
            <person name="Hirono I."/>
            <person name="Nakayasu C."/>
        </authorList>
    </citation>
    <scope>NUCLEOTIDE SEQUENCE [LARGE SCALE GENOMIC DNA]</scope>
    <source>
        <strain evidence="9 10">JBKA-6</strain>
    </source>
</reference>
<evidence type="ECO:0000256" key="1">
    <source>
        <dbReference type="ARBA" id="ARBA00004651"/>
    </source>
</evidence>
<name>A0A1J1DYS0_9FLAO</name>
<keyword evidence="5 7" id="KW-1133">Transmembrane helix</keyword>
<dbReference type="Pfam" id="PF02687">
    <property type="entry name" value="FtsX"/>
    <property type="match status" value="1"/>
</dbReference>
<evidence type="ECO:0000256" key="7">
    <source>
        <dbReference type="SAM" id="Phobius"/>
    </source>
</evidence>